<dbReference type="RefSeq" id="WP_345696867.1">
    <property type="nucleotide sequence ID" value="NZ_BAABIS010000001.1"/>
</dbReference>
<evidence type="ECO:0000313" key="4">
    <source>
        <dbReference type="EMBL" id="GAA4847087.1"/>
    </source>
</evidence>
<keyword evidence="5" id="KW-1185">Reference proteome</keyword>
<evidence type="ECO:0000256" key="1">
    <source>
        <dbReference type="ARBA" id="ARBA00010990"/>
    </source>
</evidence>
<comment type="similarity">
    <text evidence="1">Belongs to the P-Pant transferase superfamily. Gsp/Sfp/HetI/AcpT family.</text>
</comment>
<evidence type="ECO:0000256" key="2">
    <source>
        <dbReference type="ARBA" id="ARBA00022679"/>
    </source>
</evidence>
<dbReference type="InterPro" id="IPR050559">
    <property type="entry name" value="P-Pant_transferase_sf"/>
</dbReference>
<dbReference type="EMBL" id="BAABIS010000001">
    <property type="protein sequence ID" value="GAA4847087.1"/>
    <property type="molecule type" value="Genomic_DNA"/>
</dbReference>
<accession>A0ABP9DHY9</accession>
<reference evidence="5" key="1">
    <citation type="journal article" date="2019" name="Int. J. Syst. Evol. Microbiol.">
        <title>The Global Catalogue of Microorganisms (GCM) 10K type strain sequencing project: providing services to taxonomists for standard genome sequencing and annotation.</title>
        <authorList>
            <consortium name="The Broad Institute Genomics Platform"/>
            <consortium name="The Broad Institute Genome Sequencing Center for Infectious Disease"/>
            <person name="Wu L."/>
            <person name="Ma J."/>
        </authorList>
    </citation>
    <scope>NUCLEOTIDE SEQUENCE [LARGE SCALE GENOMIC DNA]</scope>
    <source>
        <strain evidence="5">JCM 13006</strain>
    </source>
</reference>
<sequence length="239" mass="25209">MGHGSEAAAGGPPLAVVAASEEVLALPEADERLLDRVERDRAALFRRERDRTDFVAAHLLVRLCAARLLGIEPAEVAFGQLCPGCGQRGHGRPLLTDRPGVHLSLSHSAGMVAAAAGPVPVGVDVERPAATTAGVEQRVLAPAEAELVRRHPDPAAAFLRLWVRKEALIKIGRVDLDTLAQVDLSALPLLPAEDGPLSHRFGDLHLLDWTDRRRGVLVGAASTAPVRLGTAAVPLTDLG</sequence>
<dbReference type="Proteomes" id="UP001501752">
    <property type="component" value="Unassembled WGS sequence"/>
</dbReference>
<dbReference type="SUPFAM" id="SSF56214">
    <property type="entry name" value="4'-phosphopantetheinyl transferase"/>
    <property type="match status" value="2"/>
</dbReference>
<dbReference type="PANTHER" id="PTHR12215">
    <property type="entry name" value="PHOSPHOPANTETHEINE TRANSFERASE"/>
    <property type="match status" value="1"/>
</dbReference>
<dbReference type="PANTHER" id="PTHR12215:SF10">
    <property type="entry name" value="L-AMINOADIPATE-SEMIALDEHYDE DEHYDROGENASE-PHOSPHOPANTETHEINYL TRANSFERASE"/>
    <property type="match status" value="1"/>
</dbReference>
<name>A0ABP9DHY9_9ACTN</name>
<feature type="domain" description="4'-phosphopantetheinyl transferase" evidence="3">
    <location>
        <begin position="120"/>
        <end position="200"/>
    </location>
</feature>
<organism evidence="4 5">
    <name type="scientific">Kitasatospora terrestris</name>
    <dbReference type="NCBI Taxonomy" id="258051"/>
    <lineage>
        <taxon>Bacteria</taxon>
        <taxon>Bacillati</taxon>
        <taxon>Actinomycetota</taxon>
        <taxon>Actinomycetes</taxon>
        <taxon>Kitasatosporales</taxon>
        <taxon>Streptomycetaceae</taxon>
        <taxon>Kitasatospora</taxon>
    </lineage>
</organism>
<dbReference type="Pfam" id="PF01648">
    <property type="entry name" value="ACPS"/>
    <property type="match status" value="1"/>
</dbReference>
<comment type="caution">
    <text evidence="4">The sequence shown here is derived from an EMBL/GenBank/DDBJ whole genome shotgun (WGS) entry which is preliminary data.</text>
</comment>
<evidence type="ECO:0000313" key="5">
    <source>
        <dbReference type="Proteomes" id="UP001501752"/>
    </source>
</evidence>
<gene>
    <name evidence="4" type="ORF">GCM10023235_24800</name>
</gene>
<proteinExistence type="inferred from homology"/>
<keyword evidence="2" id="KW-0808">Transferase</keyword>
<evidence type="ECO:0000259" key="3">
    <source>
        <dbReference type="Pfam" id="PF01648"/>
    </source>
</evidence>
<dbReference type="InterPro" id="IPR008278">
    <property type="entry name" value="4-PPantetheinyl_Trfase_dom"/>
</dbReference>
<dbReference type="Gene3D" id="3.90.470.20">
    <property type="entry name" value="4'-phosphopantetheinyl transferase domain"/>
    <property type="match status" value="1"/>
</dbReference>
<protein>
    <recommendedName>
        <fullName evidence="3">4'-phosphopantetheinyl transferase domain-containing protein</fullName>
    </recommendedName>
</protein>
<dbReference type="InterPro" id="IPR037143">
    <property type="entry name" value="4-PPantetheinyl_Trfase_dom_sf"/>
</dbReference>